<dbReference type="GO" id="GO:0006629">
    <property type="term" value="P:lipid metabolic process"/>
    <property type="evidence" value="ECO:0007669"/>
    <property type="project" value="UniProtKB-ARBA"/>
</dbReference>
<dbReference type="InterPro" id="IPR002347">
    <property type="entry name" value="SDR_fam"/>
</dbReference>
<sequence length="280" mass="29882">MAKQFEGKVVLITGSSNGIGRGIAVHFAARGAKVTLTGRSEEALAETKAECVAAGASESDILSIAGNLTEEPFMSKLVNDAVAHFGKLDVLVNNAGVTDKEMSGKQPGVLTQGLDSYDYIFQINVRCVVYLCREATPHLEKTKGAIVNISSIVASDIQSANFPYYAMSKSALDSLTKSLALELIRKGIRVNGVKPGAVTSKIMERQGATREVMHQVETALSSRFDMIPVGFFGKPEDIAHITGFLSDSVQSRYIIGQSIRVDGGSSLVCPLLLGDVLEKK</sequence>
<proteinExistence type="predicted"/>
<dbReference type="InterPro" id="IPR020904">
    <property type="entry name" value="Sc_DH/Rdtase_CS"/>
</dbReference>
<protein>
    <recommendedName>
        <fullName evidence="2">Ketoreductase domain-containing protein</fullName>
    </recommendedName>
</protein>
<dbReference type="PANTHER" id="PTHR44115">
    <property type="entry name" value="PROTEIN CBG09704"/>
    <property type="match status" value="1"/>
</dbReference>
<name>A0AA36CA63_9BILA</name>
<dbReference type="EMBL" id="CATQJA010000855">
    <property type="protein sequence ID" value="CAJ0564296.1"/>
    <property type="molecule type" value="Genomic_DNA"/>
</dbReference>
<dbReference type="Pfam" id="PF13561">
    <property type="entry name" value="adh_short_C2"/>
    <property type="match status" value="1"/>
</dbReference>
<keyword evidence="4" id="KW-1185">Reference proteome</keyword>
<dbReference type="InterPro" id="IPR036291">
    <property type="entry name" value="NAD(P)-bd_dom_sf"/>
</dbReference>
<dbReference type="SUPFAM" id="SSF51735">
    <property type="entry name" value="NAD(P)-binding Rossmann-fold domains"/>
    <property type="match status" value="1"/>
</dbReference>
<dbReference type="PRINTS" id="PR00080">
    <property type="entry name" value="SDRFAMILY"/>
</dbReference>
<feature type="non-terminal residue" evidence="3">
    <location>
        <position position="1"/>
    </location>
</feature>
<dbReference type="GO" id="GO:0016491">
    <property type="term" value="F:oxidoreductase activity"/>
    <property type="evidence" value="ECO:0007669"/>
    <property type="project" value="UniProtKB-KW"/>
</dbReference>
<evidence type="ECO:0000313" key="3">
    <source>
        <dbReference type="EMBL" id="CAJ0564296.1"/>
    </source>
</evidence>
<dbReference type="FunFam" id="3.40.50.720:FF:000084">
    <property type="entry name" value="Short-chain dehydrogenase reductase"/>
    <property type="match status" value="1"/>
</dbReference>
<gene>
    <name evidence="3" type="ORF">MSPICULIGERA_LOCUS2978</name>
</gene>
<dbReference type="SMART" id="SM00822">
    <property type="entry name" value="PKS_KR"/>
    <property type="match status" value="1"/>
</dbReference>
<dbReference type="AlphaFoldDB" id="A0AA36CA63"/>
<keyword evidence="1" id="KW-0560">Oxidoreductase</keyword>
<evidence type="ECO:0000256" key="1">
    <source>
        <dbReference type="ARBA" id="ARBA00023002"/>
    </source>
</evidence>
<organism evidence="3 4">
    <name type="scientific">Mesorhabditis spiculigera</name>
    <dbReference type="NCBI Taxonomy" id="96644"/>
    <lineage>
        <taxon>Eukaryota</taxon>
        <taxon>Metazoa</taxon>
        <taxon>Ecdysozoa</taxon>
        <taxon>Nematoda</taxon>
        <taxon>Chromadorea</taxon>
        <taxon>Rhabditida</taxon>
        <taxon>Rhabditina</taxon>
        <taxon>Rhabditomorpha</taxon>
        <taxon>Rhabditoidea</taxon>
        <taxon>Rhabditidae</taxon>
        <taxon>Mesorhabditinae</taxon>
        <taxon>Mesorhabditis</taxon>
    </lineage>
</organism>
<evidence type="ECO:0000259" key="2">
    <source>
        <dbReference type="SMART" id="SM00822"/>
    </source>
</evidence>
<evidence type="ECO:0000313" key="4">
    <source>
        <dbReference type="Proteomes" id="UP001177023"/>
    </source>
</evidence>
<dbReference type="Gene3D" id="3.40.50.720">
    <property type="entry name" value="NAD(P)-binding Rossmann-like Domain"/>
    <property type="match status" value="1"/>
</dbReference>
<dbReference type="PRINTS" id="PR00081">
    <property type="entry name" value="GDHRDH"/>
</dbReference>
<dbReference type="InterPro" id="IPR057326">
    <property type="entry name" value="KR_dom"/>
</dbReference>
<dbReference type="PROSITE" id="PS00061">
    <property type="entry name" value="ADH_SHORT"/>
    <property type="match status" value="1"/>
</dbReference>
<feature type="domain" description="Ketoreductase" evidence="2">
    <location>
        <begin position="8"/>
        <end position="194"/>
    </location>
</feature>
<comment type="caution">
    <text evidence="3">The sequence shown here is derived from an EMBL/GenBank/DDBJ whole genome shotgun (WGS) entry which is preliminary data.</text>
</comment>
<accession>A0AA36CA63</accession>
<dbReference type="Proteomes" id="UP001177023">
    <property type="component" value="Unassembled WGS sequence"/>
</dbReference>
<reference evidence="3" key="1">
    <citation type="submission" date="2023-06" db="EMBL/GenBank/DDBJ databases">
        <authorList>
            <person name="Delattre M."/>
        </authorList>
    </citation>
    <scope>NUCLEOTIDE SEQUENCE</scope>
    <source>
        <strain evidence="3">AF72</strain>
    </source>
</reference>
<dbReference type="PANTHER" id="PTHR44115:SF4">
    <property type="entry name" value="OXIDOREDUCTASE"/>
    <property type="match status" value="1"/>
</dbReference>